<proteinExistence type="predicted"/>
<reference evidence="1" key="1">
    <citation type="journal article" date="2021" name="Sci. Adv.">
        <title>The American lobster genome reveals insights on longevity, neural, and immune adaptations.</title>
        <authorList>
            <person name="Polinski J.M."/>
            <person name="Zimin A.V."/>
            <person name="Clark K.F."/>
            <person name="Kohn A.B."/>
            <person name="Sadowski N."/>
            <person name="Timp W."/>
            <person name="Ptitsyn A."/>
            <person name="Khanna P."/>
            <person name="Romanova D.Y."/>
            <person name="Williams P."/>
            <person name="Greenwood S.J."/>
            <person name="Moroz L.L."/>
            <person name="Walt D.R."/>
            <person name="Bodnar A.G."/>
        </authorList>
    </citation>
    <scope>NUCLEOTIDE SEQUENCE</scope>
    <source>
        <strain evidence="1">GMGI-L3</strain>
    </source>
</reference>
<dbReference type="PANTHER" id="PTHR47018:SF4">
    <property type="match status" value="1"/>
</dbReference>
<evidence type="ECO:0000313" key="2">
    <source>
        <dbReference type="Proteomes" id="UP000747542"/>
    </source>
</evidence>
<protein>
    <submittedName>
        <fullName evidence="1">Uncharacterized protein</fullName>
    </submittedName>
</protein>
<dbReference type="AlphaFoldDB" id="A0A8J5MYV2"/>
<comment type="caution">
    <text evidence="1">The sequence shown here is derived from an EMBL/GenBank/DDBJ whole genome shotgun (WGS) entry which is preliminary data.</text>
</comment>
<sequence>MSKSGYDDTCLFCEQPTMRGKPLRKASPMKVYSHMKQCAQSLQDERIMTKLSQWDVIALEAKYHLKCLVAFYTRDRPSTSQKNDPTAAECNTEFAELCSYMREVLEKDACLPVVCIEKYLMTFQQLSYLNEDKTPSFHVSRFKNIILSYFPELE</sequence>
<name>A0A8J5MYV2_HOMAM</name>
<dbReference type="EMBL" id="JAHLQT010020459">
    <property type="protein sequence ID" value="KAG7168214.1"/>
    <property type="molecule type" value="Genomic_DNA"/>
</dbReference>
<dbReference type="Proteomes" id="UP000747542">
    <property type="component" value="Unassembled WGS sequence"/>
</dbReference>
<keyword evidence="2" id="KW-1185">Reference proteome</keyword>
<dbReference type="PANTHER" id="PTHR47018">
    <property type="entry name" value="CXC DOMAIN-CONTAINING PROTEIN-RELATED"/>
    <property type="match status" value="1"/>
</dbReference>
<evidence type="ECO:0000313" key="1">
    <source>
        <dbReference type="EMBL" id="KAG7168214.1"/>
    </source>
</evidence>
<accession>A0A8J5MYV2</accession>
<gene>
    <name evidence="1" type="ORF">Hamer_G016856</name>
</gene>
<organism evidence="1 2">
    <name type="scientific">Homarus americanus</name>
    <name type="common">American lobster</name>
    <dbReference type="NCBI Taxonomy" id="6706"/>
    <lineage>
        <taxon>Eukaryota</taxon>
        <taxon>Metazoa</taxon>
        <taxon>Ecdysozoa</taxon>
        <taxon>Arthropoda</taxon>
        <taxon>Crustacea</taxon>
        <taxon>Multicrustacea</taxon>
        <taxon>Malacostraca</taxon>
        <taxon>Eumalacostraca</taxon>
        <taxon>Eucarida</taxon>
        <taxon>Decapoda</taxon>
        <taxon>Pleocyemata</taxon>
        <taxon>Astacidea</taxon>
        <taxon>Nephropoidea</taxon>
        <taxon>Nephropidae</taxon>
        <taxon>Homarus</taxon>
    </lineage>
</organism>